<keyword evidence="3" id="KW-0677">Repeat</keyword>
<protein>
    <recommendedName>
        <fullName evidence="7">PKD domain-containing protein</fullName>
    </recommendedName>
</protein>
<dbReference type="Gene3D" id="2.60.40.10">
    <property type="entry name" value="Immunoglobulins"/>
    <property type="match status" value="3"/>
</dbReference>
<keyword evidence="5" id="KW-0472">Membrane</keyword>
<dbReference type="GO" id="GO:0006816">
    <property type="term" value="P:calcium ion transport"/>
    <property type="evidence" value="ECO:0007669"/>
    <property type="project" value="TreeGrafter"/>
</dbReference>
<evidence type="ECO:0000256" key="5">
    <source>
        <dbReference type="ARBA" id="ARBA00023136"/>
    </source>
</evidence>
<evidence type="ECO:0000256" key="3">
    <source>
        <dbReference type="ARBA" id="ARBA00022737"/>
    </source>
</evidence>
<evidence type="ECO:0000256" key="4">
    <source>
        <dbReference type="ARBA" id="ARBA00022989"/>
    </source>
</evidence>
<dbReference type="InterPro" id="IPR022409">
    <property type="entry name" value="PKD/Chitinase_dom"/>
</dbReference>
<dbReference type="InterPro" id="IPR035986">
    <property type="entry name" value="PKD_dom_sf"/>
</dbReference>
<dbReference type="PANTHER" id="PTHR46730">
    <property type="entry name" value="POLYCYSTIN-1"/>
    <property type="match status" value="1"/>
</dbReference>
<organism evidence="8 9">
    <name type="scientific">Bipolaricaulis sibiricus</name>
    <dbReference type="NCBI Taxonomy" id="2501609"/>
    <lineage>
        <taxon>Bacteria</taxon>
        <taxon>Candidatus Bipolaricaulota</taxon>
        <taxon>Candidatus Bipolaricaulia</taxon>
        <taxon>Candidatus Bipolaricaulales</taxon>
        <taxon>Candidatus Bipolaricaulaceae</taxon>
        <taxon>Candidatus Bipolaricaulis</taxon>
    </lineage>
</organism>
<evidence type="ECO:0000259" key="7">
    <source>
        <dbReference type="PROSITE" id="PS50093"/>
    </source>
</evidence>
<dbReference type="InterPro" id="IPR013783">
    <property type="entry name" value="Ig-like_fold"/>
</dbReference>
<feature type="signal peptide" evidence="6">
    <location>
        <begin position="1"/>
        <end position="20"/>
    </location>
</feature>
<comment type="subcellular location">
    <subcellularLocation>
        <location evidence="1">Membrane</location>
        <topology evidence="1">Multi-pass membrane protein</topology>
    </subcellularLocation>
</comment>
<dbReference type="InterPro" id="IPR025965">
    <property type="entry name" value="FlgD/Vpr_Ig-like"/>
</dbReference>
<dbReference type="CDD" id="cd00146">
    <property type="entry name" value="PKD"/>
    <property type="match status" value="3"/>
</dbReference>
<feature type="domain" description="PKD" evidence="7">
    <location>
        <begin position="667"/>
        <end position="725"/>
    </location>
</feature>
<dbReference type="PROSITE" id="PS50093">
    <property type="entry name" value="PKD"/>
    <property type="match status" value="3"/>
</dbReference>
<dbReference type="Pfam" id="PF13860">
    <property type="entry name" value="FlgD_ig"/>
    <property type="match status" value="1"/>
</dbReference>
<dbReference type="PANTHER" id="PTHR46730:SF4">
    <property type="entry name" value="POLYCYSTIC KIDNEY DISEASE PROTEIN 1-LIKE 1"/>
    <property type="match status" value="1"/>
</dbReference>
<keyword evidence="4" id="KW-1133">Transmembrane helix</keyword>
<dbReference type="InterPro" id="IPR000601">
    <property type="entry name" value="PKD_dom"/>
</dbReference>
<feature type="domain" description="PKD" evidence="7">
    <location>
        <begin position="762"/>
        <end position="820"/>
    </location>
</feature>
<proteinExistence type="predicted"/>
<sequence>MKWCMLLAVAVALAAPAVVAQTFNNIGLPDENVAPGAVVLAQVVQFTVGTGNTVTITALSVKNDLPLPTPPDPDNRVKSADVEYIEVRRNTETGPVLKKHTIGVGDDLLAGIAITGLANNTFTAGTHRLYIFVKLKAGVPVGLKLRLGGTTITPPGAAINYAPPGGGPAATFTVRLPVVKFDGAVPGADVYRGQRFLAGRILVDATDLPFETTISQVVLKNVAVGGTKLTGAYVDKIEVRRASDDAQLGSTSQVAALTTTGVTITTSNAKAGPYSALHLEIWVTLKLTAPMGHKLQLAADVRCGGRDIPADDEAPTFTVKEPTGFETVENHDLAGGRVFSNQRFLAQRIEVGDDDLDPYDVTINSLVVWNIAPDAPLSDDHIARIEVIRARDGALMGSVTSASGLRSGGVRIGTSSNNVVADDTREVIELWVTLGPAVPLDRKVQLQTVVWHTEDSKIFGKPQAPDTPLEGPEFITGPASGQGFEGETALTLADRTVFQGVRFLAQRLELRDSDDDPYDVIINSLMIRNVATDPLADQHVARIEVRRRSDGALLGEAPDPVVGLSLAGVRVPTTANNIVPDDTVVEIEIWVTLKDTAPAGRKLQLETVVWHSEGLQTHHKTALLGPAVFTTAIGQRPTGVDFSWAPTAPEAGVDVTFTPAAGIADPSGNIANATFRWNFGDGKTAQTKGSAPVTHKFALGGTFQVTLTVTGEGGLSTAKTRQVDVIGKQPVVDFTLTPDSPAVGQEVAFTSKVTDPATPPLTPYTYAWAFGDGGTSTVQNPTHTYAAAGTYTVVLSVTNSRGEVGTKEKVVTVTATPVNRRPVVSAITPNPADPQVGQAITFTATAADPDGDPITGYEWKLGDDTVVPSETNVKTHTFAASGVFRVQARARDAGGWGEWFARDVTVLPVGGGIGTRLLDNPARTQCRIQLVLPAGAAQAQIQIFDMLGREVRRSDVTGTQFTWDLRDGNGRAIADGLYFFLVTARVDGGTISSEVGKILVVR</sequence>
<dbReference type="GO" id="GO:0005261">
    <property type="term" value="F:monoatomic cation channel activity"/>
    <property type="evidence" value="ECO:0007669"/>
    <property type="project" value="TreeGrafter"/>
</dbReference>
<dbReference type="AlphaFoldDB" id="A0A410FVD2"/>
<evidence type="ECO:0000256" key="6">
    <source>
        <dbReference type="SAM" id="SignalP"/>
    </source>
</evidence>
<dbReference type="EMBL" id="CP034928">
    <property type="protein sequence ID" value="QAA76918.1"/>
    <property type="molecule type" value="Genomic_DNA"/>
</dbReference>
<evidence type="ECO:0000313" key="8">
    <source>
        <dbReference type="EMBL" id="QAA76918.1"/>
    </source>
</evidence>
<evidence type="ECO:0000256" key="2">
    <source>
        <dbReference type="ARBA" id="ARBA00022692"/>
    </source>
</evidence>
<dbReference type="SUPFAM" id="SSF49299">
    <property type="entry name" value="PKD domain"/>
    <property type="match status" value="3"/>
</dbReference>
<name>A0A410FVD2_BIPS1</name>
<accession>A0A410FVD2</accession>
<keyword evidence="2" id="KW-0812">Transmembrane</keyword>
<dbReference type="KEGG" id="bih:BIP78_1152"/>
<evidence type="ECO:0000256" key="1">
    <source>
        <dbReference type="ARBA" id="ARBA00004141"/>
    </source>
</evidence>
<evidence type="ECO:0000313" key="9">
    <source>
        <dbReference type="Proteomes" id="UP000287233"/>
    </source>
</evidence>
<feature type="chain" id="PRO_5019559601" description="PKD domain-containing protein" evidence="6">
    <location>
        <begin position="21"/>
        <end position="1002"/>
    </location>
</feature>
<dbReference type="Proteomes" id="UP000287233">
    <property type="component" value="Chromosome"/>
</dbReference>
<dbReference type="Pfam" id="PF00801">
    <property type="entry name" value="PKD"/>
    <property type="match status" value="1"/>
</dbReference>
<gene>
    <name evidence="8" type="ORF">BIP78_1152</name>
</gene>
<keyword evidence="6" id="KW-0732">Signal</keyword>
<dbReference type="GO" id="GO:0005886">
    <property type="term" value="C:plasma membrane"/>
    <property type="evidence" value="ECO:0007669"/>
    <property type="project" value="TreeGrafter"/>
</dbReference>
<dbReference type="Gene3D" id="2.60.40.4070">
    <property type="match status" value="1"/>
</dbReference>
<dbReference type="Pfam" id="PF18911">
    <property type="entry name" value="PKD_4"/>
    <property type="match status" value="2"/>
</dbReference>
<dbReference type="SMART" id="SM00089">
    <property type="entry name" value="PKD"/>
    <property type="match status" value="3"/>
</dbReference>
<reference evidence="9" key="1">
    <citation type="submission" date="2018-12" db="EMBL/GenBank/DDBJ databases">
        <title>Complete genome sequence of an uncultured bacterium of the candidate phylum Bipolaricaulota.</title>
        <authorList>
            <person name="Kadnikov V.V."/>
            <person name="Mardanov A.V."/>
            <person name="Beletsky A.V."/>
            <person name="Frank Y.A."/>
            <person name="Karnachuk O.V."/>
            <person name="Ravin N.V."/>
        </authorList>
    </citation>
    <scope>NUCLEOTIDE SEQUENCE [LARGE SCALE GENOMIC DNA]</scope>
</reference>
<feature type="domain" description="PKD" evidence="7">
    <location>
        <begin position="851"/>
        <end position="895"/>
    </location>
</feature>